<dbReference type="OrthoDB" id="9989144at2759"/>
<dbReference type="Gene3D" id="3.40.50.720">
    <property type="entry name" value="NAD(P)-binding Rossmann-like Domain"/>
    <property type="match status" value="1"/>
</dbReference>
<dbReference type="GeneID" id="25979471"/>
<dbReference type="RefSeq" id="XP_014170618.1">
    <property type="nucleotide sequence ID" value="XM_014315143.1"/>
</dbReference>
<dbReference type="eggNOG" id="KOG1478">
    <property type="taxonomic scope" value="Eukaryota"/>
</dbReference>
<evidence type="ECO:0000256" key="2">
    <source>
        <dbReference type="ARBA" id="ARBA00022857"/>
    </source>
</evidence>
<dbReference type="GO" id="GO:0000253">
    <property type="term" value="F:3-beta-hydroxysteroid 3-dehydrogenase (NADP+) activity"/>
    <property type="evidence" value="ECO:0007669"/>
    <property type="project" value="TreeGrafter"/>
</dbReference>
<dbReference type="InParanoid" id="F0XLE9"/>
<dbReference type="AlphaFoldDB" id="F0XLE9"/>
<keyword evidence="3" id="KW-0752">Steroid biosynthesis</keyword>
<evidence type="ECO:0000256" key="1">
    <source>
        <dbReference type="ARBA" id="ARBA00022516"/>
    </source>
</evidence>
<keyword evidence="4" id="KW-0560">Oxidoreductase</keyword>
<dbReference type="FunCoup" id="F0XLE9">
    <property type="interactions" value="119"/>
</dbReference>
<dbReference type="STRING" id="655863.F0XLE9"/>
<evidence type="ECO:0000256" key="3">
    <source>
        <dbReference type="ARBA" id="ARBA00022955"/>
    </source>
</evidence>
<organism evidence="8">
    <name type="scientific">Grosmannia clavigera (strain kw1407 / UAMH 11150)</name>
    <name type="common">Blue stain fungus</name>
    <name type="synonym">Graphiocladiella clavigera</name>
    <dbReference type="NCBI Taxonomy" id="655863"/>
    <lineage>
        <taxon>Eukaryota</taxon>
        <taxon>Fungi</taxon>
        <taxon>Dikarya</taxon>
        <taxon>Ascomycota</taxon>
        <taxon>Pezizomycotina</taxon>
        <taxon>Sordariomycetes</taxon>
        <taxon>Sordariomycetidae</taxon>
        <taxon>Ophiostomatales</taxon>
        <taxon>Ophiostomataceae</taxon>
        <taxon>Leptographium</taxon>
    </lineage>
</organism>
<evidence type="ECO:0000256" key="5">
    <source>
        <dbReference type="ARBA" id="ARBA00023098"/>
    </source>
</evidence>
<dbReference type="GO" id="GO:0006696">
    <property type="term" value="P:ergosterol biosynthetic process"/>
    <property type="evidence" value="ECO:0007669"/>
    <property type="project" value="TreeGrafter"/>
</dbReference>
<protein>
    <submittedName>
        <fullName evidence="7">3-ketosteroid reductase</fullName>
    </submittedName>
</protein>
<reference evidence="7 8" key="1">
    <citation type="journal article" date="2011" name="Proc. Natl. Acad. Sci. U.S.A.">
        <title>Genome and transcriptome analyses of the mountain pine beetle-fungal symbiont Grosmannia clavigera, a lodgepole pine pathogen.</title>
        <authorList>
            <person name="DiGuistini S."/>
            <person name="Wang Y."/>
            <person name="Liao N.Y."/>
            <person name="Taylor G."/>
            <person name="Tanguay P."/>
            <person name="Feau N."/>
            <person name="Henrissat B."/>
            <person name="Chan S.K."/>
            <person name="Hesse-Orce U."/>
            <person name="Alamouti S.M."/>
            <person name="Tsui C.K.M."/>
            <person name="Docking R.T."/>
            <person name="Levasseur A."/>
            <person name="Haridas S."/>
            <person name="Robertson G."/>
            <person name="Birol I."/>
            <person name="Holt R.A."/>
            <person name="Marra M.A."/>
            <person name="Hamelin R.C."/>
            <person name="Hirst M."/>
            <person name="Jones S.J.M."/>
            <person name="Bohlmann J."/>
            <person name="Breuil C."/>
        </authorList>
    </citation>
    <scope>NUCLEOTIDE SEQUENCE [LARGE SCALE GENOMIC DNA]</scope>
    <source>
        <strain evidence="8">kw1407 / UAMH 11150</strain>
    </source>
</reference>
<comment type="similarity">
    <text evidence="6">Belongs to the short-chain dehydrogenases/reductases (SDR) family. ERG27 subfamily.</text>
</comment>
<proteinExistence type="inferred from homology"/>
<keyword evidence="5" id="KW-0443">Lipid metabolism</keyword>
<keyword evidence="8" id="KW-1185">Reference proteome</keyword>
<dbReference type="EMBL" id="GL629794">
    <property type="protein sequence ID" value="EFX01136.1"/>
    <property type="molecule type" value="Genomic_DNA"/>
</dbReference>
<dbReference type="GO" id="GO:0005741">
    <property type="term" value="C:mitochondrial outer membrane"/>
    <property type="evidence" value="ECO:0007669"/>
    <property type="project" value="TreeGrafter"/>
</dbReference>
<dbReference type="SUPFAM" id="SSF51735">
    <property type="entry name" value="NAD(P)-binding Rossmann-fold domains"/>
    <property type="match status" value="1"/>
</dbReference>
<dbReference type="HOGENOM" id="CLU_029944_0_0_1"/>
<dbReference type="PANTHER" id="PTHR43647">
    <property type="entry name" value="DEHYDROGENASE"/>
    <property type="match status" value="1"/>
</dbReference>
<keyword evidence="2" id="KW-0521">NADP</keyword>
<evidence type="ECO:0000313" key="8">
    <source>
        <dbReference type="Proteomes" id="UP000007796"/>
    </source>
</evidence>
<dbReference type="PANTHER" id="PTHR43647:SF1">
    <property type="entry name" value="3-KETO-STEROID REDUCTASE ERG27"/>
    <property type="match status" value="1"/>
</dbReference>
<name>F0XLE9_GROCL</name>
<keyword evidence="1" id="KW-0444">Lipid biosynthesis</keyword>
<dbReference type="InterPro" id="IPR036291">
    <property type="entry name" value="NAD(P)-bd_dom_sf"/>
</dbReference>
<sequence>MKAPAPWDGVPSQDQLFVLVTGANSGIGLGIAQQLVDVFLTQRSPSAHLVLVVTTRSQAKSRATLEAVRGHLRGRGGGSSAAARIHLVGVELDLCRLPTVYAAAEQLIHGGVDVFTAHNSGSLANETPTRACLPRLDVAIFNAGIGGWTGFSIGGMMVQLATAGLLQSLTFPSYKLALAGQLVDPLTGKRANGESSDSLLGEVFCANVFGHYLLAHALLPLLRRPSGTDDGLPAARIVWESSVEAYCWDALAVEDLQGVRTTAAYESSKRLTDVLALTSGLPGVRRLSGQFLGEGEKENENEIETNSTSNNLPRQYVTHPGVVCSSLFPLPQLLFYLYYIAMYIARWAGSPWHPVTAYNGATAAVWVALQPADALEAAQADKVKWGACVTRSGRAVVKRTEVEGWGWQGDVDSSDSRDKGDNSTIIGYLRNSVGRRAGATTLTAERRQDFEALGRTCWQEMERLRRVWEDKLACSRQKGH</sequence>
<gene>
    <name evidence="7" type="ORF">CMQ_6078</name>
</gene>
<dbReference type="GO" id="GO:0005789">
    <property type="term" value="C:endoplasmic reticulum membrane"/>
    <property type="evidence" value="ECO:0007669"/>
    <property type="project" value="TreeGrafter"/>
</dbReference>
<evidence type="ECO:0000256" key="6">
    <source>
        <dbReference type="ARBA" id="ARBA00023593"/>
    </source>
</evidence>
<evidence type="ECO:0000313" key="7">
    <source>
        <dbReference type="EMBL" id="EFX01136.1"/>
    </source>
</evidence>
<dbReference type="InterPro" id="IPR051593">
    <property type="entry name" value="Ergosterol_Biosynth_ERG27"/>
</dbReference>
<dbReference type="GO" id="GO:0005811">
    <property type="term" value="C:lipid droplet"/>
    <property type="evidence" value="ECO:0007669"/>
    <property type="project" value="TreeGrafter"/>
</dbReference>
<evidence type="ECO:0000256" key="4">
    <source>
        <dbReference type="ARBA" id="ARBA00023002"/>
    </source>
</evidence>
<dbReference type="Proteomes" id="UP000007796">
    <property type="component" value="Unassembled WGS sequence"/>
</dbReference>
<accession>F0XLE9</accession>